<organism evidence="7 8">
    <name type="scientific">Aminobacter niigataensis</name>
    <dbReference type="NCBI Taxonomy" id="83265"/>
    <lineage>
        <taxon>Bacteria</taxon>
        <taxon>Pseudomonadati</taxon>
        <taxon>Pseudomonadota</taxon>
        <taxon>Alphaproteobacteria</taxon>
        <taxon>Hyphomicrobiales</taxon>
        <taxon>Phyllobacteriaceae</taxon>
        <taxon>Aminobacter</taxon>
    </lineage>
</organism>
<reference evidence="7 8" key="1">
    <citation type="submission" date="2020-08" db="EMBL/GenBank/DDBJ databases">
        <title>Genomic Encyclopedia of Type Strains, Phase IV (KMG-IV): sequencing the most valuable type-strain genomes for metagenomic binning, comparative biology and taxonomic classification.</title>
        <authorList>
            <person name="Goeker M."/>
        </authorList>
    </citation>
    <scope>NUCLEOTIDE SEQUENCE [LARGE SCALE GENOMIC DNA]</scope>
    <source>
        <strain evidence="7 8">DSM 7050</strain>
    </source>
</reference>
<keyword evidence="3" id="KW-0540">Nuclease</keyword>
<comment type="caution">
    <text evidence="7">The sequence shown here is derived from an EMBL/GenBank/DDBJ whole genome shotgun (WGS) entry which is preliminary data.</text>
</comment>
<dbReference type="InterPro" id="IPR009614">
    <property type="entry name" value="YoeB_toxin"/>
</dbReference>
<evidence type="ECO:0000256" key="5">
    <source>
        <dbReference type="ARBA" id="ARBA00022801"/>
    </source>
</evidence>
<evidence type="ECO:0000313" key="8">
    <source>
        <dbReference type="Proteomes" id="UP000539538"/>
    </source>
</evidence>
<dbReference type="GO" id="GO:0016787">
    <property type="term" value="F:hydrolase activity"/>
    <property type="evidence" value="ECO:0007669"/>
    <property type="project" value="UniProtKB-KW"/>
</dbReference>
<dbReference type="PANTHER" id="PTHR38039">
    <property type="entry name" value="TOXIN YOEB"/>
    <property type="match status" value="1"/>
</dbReference>
<dbReference type="NCBIfam" id="TIGR02116">
    <property type="entry name" value="toxin_Txe_YoeB"/>
    <property type="match status" value="1"/>
</dbReference>
<evidence type="ECO:0000313" key="7">
    <source>
        <dbReference type="EMBL" id="MBB4651989.1"/>
    </source>
</evidence>
<gene>
    <name evidence="7" type="ORF">GGQ99_003762</name>
</gene>
<keyword evidence="4" id="KW-0255">Endonuclease</keyword>
<dbReference type="InterPro" id="IPR035093">
    <property type="entry name" value="RelE/ParE_toxin_dom_sf"/>
</dbReference>
<keyword evidence="2" id="KW-1277">Toxin-antitoxin system</keyword>
<sequence>MKVLWTAKGWEDYLYWQETDAKILVRINELIRDARRSPFAGIGKPEPLRNEMSGWWSRRVNHEHRLVYRVIGTGENQALEIVACRFHYHR</sequence>
<evidence type="ECO:0000256" key="1">
    <source>
        <dbReference type="ARBA" id="ARBA00008172"/>
    </source>
</evidence>
<evidence type="ECO:0000256" key="4">
    <source>
        <dbReference type="ARBA" id="ARBA00022759"/>
    </source>
</evidence>
<dbReference type="PANTHER" id="PTHR38039:SF1">
    <property type="entry name" value="TOXIN YOEB"/>
    <property type="match status" value="1"/>
</dbReference>
<dbReference type="Pfam" id="PF06769">
    <property type="entry name" value="YoeB_toxin"/>
    <property type="match status" value="1"/>
</dbReference>
<evidence type="ECO:0000256" key="2">
    <source>
        <dbReference type="ARBA" id="ARBA00022649"/>
    </source>
</evidence>
<keyword evidence="8" id="KW-1185">Reference proteome</keyword>
<comment type="similarity">
    <text evidence="1">Belongs to the YoeB family.</text>
</comment>
<evidence type="ECO:0000256" key="3">
    <source>
        <dbReference type="ARBA" id="ARBA00022722"/>
    </source>
</evidence>
<dbReference type="SUPFAM" id="SSF143011">
    <property type="entry name" value="RelE-like"/>
    <property type="match status" value="1"/>
</dbReference>
<keyword evidence="5 7" id="KW-0378">Hydrolase</keyword>
<dbReference type="RefSeq" id="WP_183263656.1">
    <property type="nucleotide sequence ID" value="NZ_BAAAVZ010000003.1"/>
</dbReference>
<proteinExistence type="inferred from homology"/>
<dbReference type="EMBL" id="JACHOT010000005">
    <property type="protein sequence ID" value="MBB4651989.1"/>
    <property type="molecule type" value="Genomic_DNA"/>
</dbReference>
<accession>A0ABR6L717</accession>
<dbReference type="Proteomes" id="UP000539538">
    <property type="component" value="Unassembled WGS sequence"/>
</dbReference>
<name>A0ABR6L717_9HYPH</name>
<evidence type="ECO:0000256" key="6">
    <source>
        <dbReference type="ARBA" id="ARBA00030388"/>
    </source>
</evidence>
<protein>
    <recommendedName>
        <fullName evidence="6">Putative mRNA interferase YoeB</fullName>
    </recommendedName>
</protein>
<dbReference type="Gene3D" id="3.30.2310.20">
    <property type="entry name" value="RelE-like"/>
    <property type="match status" value="1"/>
</dbReference>